<keyword evidence="1" id="KW-1133">Transmembrane helix</keyword>
<dbReference type="PANTHER" id="PTHR48200">
    <property type="entry name" value="PROTEIN, PUTATIVE-RELATED"/>
    <property type="match status" value="1"/>
</dbReference>
<sequence length="234" mass="27164">MVPAFPSSDIRDAMGNANGDKHLEMFAFAVYGLIMFPKALGYVSVKLADFLFQIEKRYINIPRNRMEESMDDSEHSTHWVWWSFVVPLFGIWGAISYSSLMVLSQYGYDQCVPATAGLNRVEASFKGKRQVLDVVVELTNKICNLEMRLRGRDEETKEEQNKEVTKEYTELAEHYIAVEQMVVSRQEVFKEIHREGGSSTFPEVHQAHEEEKEERRVDIFLMAIGSVRIFFRYE</sequence>
<evidence type="ECO:0000313" key="3">
    <source>
        <dbReference type="Proteomes" id="UP000593572"/>
    </source>
</evidence>
<reference evidence="2 3" key="1">
    <citation type="journal article" date="2019" name="Genome Biol. Evol.">
        <title>Insights into the evolution of the New World diploid cottons (Gossypium, subgenus Houzingenia) based on genome sequencing.</title>
        <authorList>
            <person name="Grover C.E."/>
            <person name="Arick M.A. 2nd"/>
            <person name="Thrash A."/>
            <person name="Conover J.L."/>
            <person name="Sanders W.S."/>
            <person name="Peterson D.G."/>
            <person name="Frelichowski J.E."/>
            <person name="Scheffler J.A."/>
            <person name="Scheffler B.E."/>
            <person name="Wendel J.F."/>
        </authorList>
    </citation>
    <scope>NUCLEOTIDE SEQUENCE [LARGE SCALE GENOMIC DNA]</scope>
    <source>
        <strain evidence="2">157</strain>
        <tissue evidence="2">Leaf</tissue>
    </source>
</reference>
<keyword evidence="1" id="KW-0472">Membrane</keyword>
<name>A0A7J8LEM2_9ROSI</name>
<gene>
    <name evidence="2" type="ORF">Golob_021798</name>
</gene>
<organism evidence="2 3">
    <name type="scientific">Gossypium lobatum</name>
    <dbReference type="NCBI Taxonomy" id="34289"/>
    <lineage>
        <taxon>Eukaryota</taxon>
        <taxon>Viridiplantae</taxon>
        <taxon>Streptophyta</taxon>
        <taxon>Embryophyta</taxon>
        <taxon>Tracheophyta</taxon>
        <taxon>Spermatophyta</taxon>
        <taxon>Magnoliopsida</taxon>
        <taxon>eudicotyledons</taxon>
        <taxon>Gunneridae</taxon>
        <taxon>Pentapetalae</taxon>
        <taxon>rosids</taxon>
        <taxon>malvids</taxon>
        <taxon>Malvales</taxon>
        <taxon>Malvaceae</taxon>
        <taxon>Malvoideae</taxon>
        <taxon>Gossypium</taxon>
    </lineage>
</organism>
<feature type="transmembrane region" description="Helical" evidence="1">
    <location>
        <begin position="79"/>
        <end position="100"/>
    </location>
</feature>
<evidence type="ECO:0000256" key="1">
    <source>
        <dbReference type="SAM" id="Phobius"/>
    </source>
</evidence>
<evidence type="ECO:0000313" key="2">
    <source>
        <dbReference type="EMBL" id="MBA0550888.1"/>
    </source>
</evidence>
<protein>
    <submittedName>
        <fullName evidence="2">Uncharacterized protein</fullName>
    </submittedName>
</protein>
<dbReference type="EMBL" id="JABEZX010000002">
    <property type="protein sequence ID" value="MBA0550888.1"/>
    <property type="molecule type" value="Genomic_DNA"/>
</dbReference>
<feature type="transmembrane region" description="Helical" evidence="1">
    <location>
        <begin position="25"/>
        <end position="45"/>
    </location>
</feature>
<dbReference type="AlphaFoldDB" id="A0A7J8LEM2"/>
<accession>A0A7J8LEM2</accession>
<proteinExistence type="predicted"/>
<dbReference type="PANTHER" id="PTHR48200:SF1">
    <property type="entry name" value="AMINOTRANSFERASE-LIKE PLANT MOBILE DOMAIN-CONTAINING PROTEIN"/>
    <property type="match status" value="1"/>
</dbReference>
<keyword evidence="1" id="KW-0812">Transmembrane</keyword>
<keyword evidence="3" id="KW-1185">Reference proteome</keyword>
<dbReference type="Proteomes" id="UP000593572">
    <property type="component" value="Unassembled WGS sequence"/>
</dbReference>
<comment type="caution">
    <text evidence="2">The sequence shown here is derived from an EMBL/GenBank/DDBJ whole genome shotgun (WGS) entry which is preliminary data.</text>
</comment>